<evidence type="ECO:0000256" key="1">
    <source>
        <dbReference type="SAM" id="Phobius"/>
    </source>
</evidence>
<accession>A0A2M9ZDA8</accession>
<evidence type="ECO:0000313" key="3">
    <source>
        <dbReference type="EMBL" id="PJZ66418.1"/>
    </source>
</evidence>
<keyword evidence="1" id="KW-0472">Membrane</keyword>
<dbReference type="Pfam" id="PF14238">
    <property type="entry name" value="DUF4340"/>
    <property type="match status" value="1"/>
</dbReference>
<gene>
    <name evidence="3" type="ORF">CH371_09150</name>
</gene>
<dbReference type="EMBL" id="NPDT01000002">
    <property type="protein sequence ID" value="PJZ66418.1"/>
    <property type="molecule type" value="Genomic_DNA"/>
</dbReference>
<organism evidence="3 4">
    <name type="scientific">Leptospira wolffii</name>
    <dbReference type="NCBI Taxonomy" id="409998"/>
    <lineage>
        <taxon>Bacteria</taxon>
        <taxon>Pseudomonadati</taxon>
        <taxon>Spirochaetota</taxon>
        <taxon>Spirochaetia</taxon>
        <taxon>Leptospirales</taxon>
        <taxon>Leptospiraceae</taxon>
        <taxon>Leptospira</taxon>
    </lineage>
</organism>
<keyword evidence="1" id="KW-1133">Transmembrane helix</keyword>
<sequence length="339" mass="37802">MSKIEDLLRSMKASVLRFPGLSLASLNAALFVLFVLLSDPFGLFRRDYKNADPIFDVSADGVGTILSGRKGQETRMERDLDGWVVRLDSNLSVPGDTARIEELLEGILSLRKFTLASAKGNSSSEFGLNGDEPILELLDPSGKSMGKIIVGALAPRSAGTYVLDEENRIWLVKENLKLLTGAGKRDHFLTRSLIPEFPSREKVSEIFVSSESRGEEFRLDTNLQGEWILHFSGRDLPASKEEAEKFLEFLKTLRADEVLLDSSEEIKPVPKGQNFQIRIRTQTDLFTVSPIGTTKLGSFVVQRKGIPYKLVFDTWNLERILQKDLSEFLVSPGASTQSF</sequence>
<feature type="domain" description="DUF4340" evidence="2">
    <location>
        <begin position="86"/>
        <end position="263"/>
    </location>
</feature>
<dbReference type="AlphaFoldDB" id="A0A2M9ZDA8"/>
<evidence type="ECO:0000313" key="4">
    <source>
        <dbReference type="Proteomes" id="UP000231912"/>
    </source>
</evidence>
<reference evidence="3 4" key="1">
    <citation type="submission" date="2017-07" db="EMBL/GenBank/DDBJ databases">
        <title>Leptospira spp. isolated from tropical soils.</title>
        <authorList>
            <person name="Thibeaux R."/>
            <person name="Iraola G."/>
            <person name="Ferres I."/>
            <person name="Bierque E."/>
            <person name="Girault D."/>
            <person name="Soupe-Gilbert M.-E."/>
            <person name="Picardeau M."/>
            <person name="Goarant C."/>
        </authorList>
    </citation>
    <scope>NUCLEOTIDE SEQUENCE [LARGE SCALE GENOMIC DNA]</scope>
    <source>
        <strain evidence="3 4">FH2-C-A2</strain>
    </source>
</reference>
<feature type="transmembrane region" description="Helical" evidence="1">
    <location>
        <begin position="20"/>
        <end position="37"/>
    </location>
</feature>
<dbReference type="Proteomes" id="UP000231912">
    <property type="component" value="Unassembled WGS sequence"/>
</dbReference>
<dbReference type="RefSeq" id="WP_016544050.1">
    <property type="nucleotide sequence ID" value="NZ_NPDT01000002.1"/>
</dbReference>
<comment type="caution">
    <text evidence="3">The sequence shown here is derived from an EMBL/GenBank/DDBJ whole genome shotgun (WGS) entry which is preliminary data.</text>
</comment>
<name>A0A2M9ZDA8_9LEPT</name>
<evidence type="ECO:0000259" key="2">
    <source>
        <dbReference type="Pfam" id="PF14238"/>
    </source>
</evidence>
<protein>
    <submittedName>
        <fullName evidence="3">DUF4340 domain-containing protein</fullName>
    </submittedName>
</protein>
<dbReference type="InterPro" id="IPR025641">
    <property type="entry name" value="DUF4340"/>
</dbReference>
<proteinExistence type="predicted"/>
<keyword evidence="1" id="KW-0812">Transmembrane</keyword>